<accession>A0A1S3J4F0</accession>
<organism evidence="4 5">
    <name type="scientific">Lingula anatina</name>
    <name type="common">Brachiopod</name>
    <name type="synonym">Lingula unguis</name>
    <dbReference type="NCBI Taxonomy" id="7574"/>
    <lineage>
        <taxon>Eukaryota</taxon>
        <taxon>Metazoa</taxon>
        <taxon>Spiralia</taxon>
        <taxon>Lophotrochozoa</taxon>
        <taxon>Brachiopoda</taxon>
        <taxon>Linguliformea</taxon>
        <taxon>Lingulata</taxon>
        <taxon>Lingulida</taxon>
        <taxon>Linguloidea</taxon>
        <taxon>Lingulidae</taxon>
        <taxon>Lingula</taxon>
    </lineage>
</organism>
<dbReference type="PANTHER" id="PTHR10340:SF57">
    <property type="entry name" value="METALLOPHOS DOMAIN-CONTAINING PROTEIN"/>
    <property type="match status" value="1"/>
</dbReference>
<dbReference type="InterPro" id="IPR004843">
    <property type="entry name" value="Calcineurin-like_PHP"/>
</dbReference>
<dbReference type="InterPro" id="IPR029052">
    <property type="entry name" value="Metallo-depent_PP-like"/>
</dbReference>
<evidence type="ECO:0000313" key="4">
    <source>
        <dbReference type="Proteomes" id="UP000085678"/>
    </source>
</evidence>
<dbReference type="GO" id="GO:0008081">
    <property type="term" value="F:phosphoric diester hydrolase activity"/>
    <property type="evidence" value="ECO:0007669"/>
    <property type="project" value="TreeGrafter"/>
</dbReference>
<protein>
    <submittedName>
        <fullName evidence="5">Acid sphingomyelinase-like phosphodiesterase 3b</fullName>
    </submittedName>
</protein>
<dbReference type="SUPFAM" id="SSF56300">
    <property type="entry name" value="Metallo-dependent phosphatases"/>
    <property type="match status" value="1"/>
</dbReference>
<dbReference type="AlphaFoldDB" id="A0A1S3J4F0"/>
<keyword evidence="1" id="KW-0378">Hydrolase</keyword>
<dbReference type="GO" id="GO:0005615">
    <property type="term" value="C:extracellular space"/>
    <property type="evidence" value="ECO:0007669"/>
    <property type="project" value="TreeGrafter"/>
</dbReference>
<evidence type="ECO:0000259" key="3">
    <source>
        <dbReference type="Pfam" id="PF00149"/>
    </source>
</evidence>
<name>A0A1S3J4F0_LINAN</name>
<keyword evidence="2" id="KW-0325">Glycoprotein</keyword>
<dbReference type="RefSeq" id="XP_013405141.1">
    <property type="nucleotide sequence ID" value="XM_013549687.1"/>
</dbReference>
<dbReference type="InParanoid" id="A0A1S3J4F0"/>
<evidence type="ECO:0000256" key="2">
    <source>
        <dbReference type="ARBA" id="ARBA00023180"/>
    </source>
</evidence>
<keyword evidence="4" id="KW-1185">Reference proteome</keyword>
<dbReference type="KEGG" id="lak:106169993"/>
<dbReference type="PANTHER" id="PTHR10340">
    <property type="entry name" value="SPHINGOMYELIN PHOSPHODIESTERASE"/>
    <property type="match status" value="1"/>
</dbReference>
<dbReference type="Gene3D" id="3.60.21.10">
    <property type="match status" value="1"/>
</dbReference>
<gene>
    <name evidence="5" type="primary">LOC106169993</name>
</gene>
<dbReference type="Proteomes" id="UP000085678">
    <property type="component" value="Unplaced"/>
</dbReference>
<evidence type="ECO:0000256" key="1">
    <source>
        <dbReference type="ARBA" id="ARBA00022801"/>
    </source>
</evidence>
<evidence type="ECO:0000313" key="5">
    <source>
        <dbReference type="RefSeq" id="XP_013405141.1"/>
    </source>
</evidence>
<sequence length="180" mass="20672">MASCMYTVFMLVGLVSVPQVIGGIGFFWHVADLHYDPNVFPDTQQKPYGDYVNDSPWSLVNSSLHAMKQIEPNADFILWTGDTGPHRKNSVENTISIIHDVTNLFIEVFPNTVVYAAFGNHDYSPPDQFPPHENNIYYAAANMWQRWYRDSTAKKTLLKGYCIYMLRRAIESLTQKIFLL</sequence>
<proteinExistence type="predicted"/>
<feature type="domain" description="Calcineurin-like phosphoesterase" evidence="3">
    <location>
        <begin position="27"/>
        <end position="163"/>
    </location>
</feature>
<dbReference type="GeneID" id="106169993"/>
<reference evidence="5" key="1">
    <citation type="submission" date="2025-08" db="UniProtKB">
        <authorList>
            <consortium name="RefSeq"/>
        </authorList>
    </citation>
    <scope>IDENTIFICATION</scope>
    <source>
        <tissue evidence="5">Gonads</tissue>
    </source>
</reference>
<dbReference type="OrthoDB" id="348678at2759"/>
<dbReference type="Pfam" id="PF00149">
    <property type="entry name" value="Metallophos"/>
    <property type="match status" value="1"/>
</dbReference>